<organism evidence="2 3">
    <name type="scientific">Acrobeloides nanus</name>
    <dbReference type="NCBI Taxonomy" id="290746"/>
    <lineage>
        <taxon>Eukaryota</taxon>
        <taxon>Metazoa</taxon>
        <taxon>Ecdysozoa</taxon>
        <taxon>Nematoda</taxon>
        <taxon>Chromadorea</taxon>
        <taxon>Rhabditida</taxon>
        <taxon>Tylenchina</taxon>
        <taxon>Cephalobomorpha</taxon>
        <taxon>Cephaloboidea</taxon>
        <taxon>Cephalobidae</taxon>
        <taxon>Acrobeloides</taxon>
    </lineage>
</organism>
<reference evidence="3" key="1">
    <citation type="submission" date="2022-11" db="UniProtKB">
        <authorList>
            <consortium name="WormBaseParasite"/>
        </authorList>
    </citation>
    <scope>IDENTIFICATION</scope>
</reference>
<dbReference type="WBParaSite" id="ACRNAN_scaffold12133.g30861.t1">
    <property type="protein sequence ID" value="ACRNAN_scaffold12133.g30861.t1"/>
    <property type="gene ID" value="ACRNAN_scaffold12133.g30861"/>
</dbReference>
<feature type="region of interest" description="Disordered" evidence="1">
    <location>
        <begin position="1"/>
        <end position="57"/>
    </location>
</feature>
<dbReference type="Gene3D" id="3.30.40.10">
    <property type="entry name" value="Zinc/RING finger domain, C3HC4 (zinc finger)"/>
    <property type="match status" value="1"/>
</dbReference>
<dbReference type="InterPro" id="IPR013083">
    <property type="entry name" value="Znf_RING/FYVE/PHD"/>
</dbReference>
<evidence type="ECO:0000313" key="3">
    <source>
        <dbReference type="WBParaSite" id="ACRNAN_scaffold12133.g30861.t1"/>
    </source>
</evidence>
<dbReference type="Proteomes" id="UP000887540">
    <property type="component" value="Unplaced"/>
</dbReference>
<accession>A0A914CN57</accession>
<evidence type="ECO:0000313" key="2">
    <source>
        <dbReference type="Proteomes" id="UP000887540"/>
    </source>
</evidence>
<protein>
    <submittedName>
        <fullName evidence="3">Uncharacterized protein</fullName>
    </submittedName>
</protein>
<proteinExistence type="predicted"/>
<sequence length="389" mass="45066">MAQQLDNLALVEPAESLENTQADEDGMDQGVDDEVESNAAELNTVSEHESETTIASEPENELDAPTVIEKLERPLKDQSDAILNEITIEDTQRFADFLAARMEEAWRDEANRLAQSPDDDDIDDDFFDPNRPQPAWLTHLGNECDCKKWLYIEHPQVREDTVNRLYERSGPGTESHNTLVVAIFAFCIQNQILSRPELAEFRRKLENSDAGLDQWTWDWLRKLIQYPYAGRRLKSNKQGYEPNHVRESKDKYEAFLKDAQQQFRLFFEDGEKNLRKNIFESANPGLTFICVRCNEKFPTLYGIHCKSQEVTADDENDGDANEEAAHHMCRPCFREQLANEIQLTNKRTIRCFKEDCTSYIDPDKVKKHLPRGTRRRLHELIQQKLGSEV</sequence>
<keyword evidence="2" id="KW-1185">Reference proteome</keyword>
<dbReference type="AlphaFoldDB" id="A0A914CN57"/>
<evidence type="ECO:0000256" key="1">
    <source>
        <dbReference type="SAM" id="MobiDB-lite"/>
    </source>
</evidence>
<feature type="compositionally biased region" description="Acidic residues" evidence="1">
    <location>
        <begin position="21"/>
        <end position="36"/>
    </location>
</feature>
<name>A0A914CN57_9BILA</name>